<evidence type="ECO:0000313" key="3">
    <source>
        <dbReference type="EMBL" id="GET39606.1"/>
    </source>
</evidence>
<dbReference type="AlphaFoldDB" id="A0AAV3XDT0"/>
<dbReference type="Gene3D" id="3.30.479.30">
    <property type="entry name" value="Band 7 domain"/>
    <property type="match status" value="1"/>
</dbReference>
<comment type="similarity">
    <text evidence="1">Belongs to the band 7/mec-2 family.</text>
</comment>
<evidence type="ECO:0000259" key="2">
    <source>
        <dbReference type="SMART" id="SM00244"/>
    </source>
</evidence>
<dbReference type="InterPro" id="IPR050710">
    <property type="entry name" value="Band7/mec-2_domain"/>
</dbReference>
<name>A0AAV3XDT0_9CYAN</name>
<dbReference type="Proteomes" id="UP001050975">
    <property type="component" value="Unassembled WGS sequence"/>
</dbReference>
<dbReference type="CDD" id="cd08829">
    <property type="entry name" value="SPFH_paraslipin"/>
    <property type="match status" value="1"/>
</dbReference>
<dbReference type="InterPro" id="IPR001972">
    <property type="entry name" value="Stomatin_HflK_fam"/>
</dbReference>
<proteinExistence type="inferred from homology"/>
<evidence type="ECO:0000313" key="4">
    <source>
        <dbReference type="Proteomes" id="UP001050975"/>
    </source>
</evidence>
<dbReference type="SMART" id="SM00244">
    <property type="entry name" value="PHB"/>
    <property type="match status" value="1"/>
</dbReference>
<sequence length="272" mass="30502">MDGIIAAFILLILGSTVGSAKVINQGYEAIVEQTGKYKRTLKPGLNFIVPFLDTIVWEETTREQLIDIEPQEAFTSDSVQVKVDAIIYWKVTDLYKAYYEVEDLENALKNLVLTAMRSQIGQMELQKTFSNRREISQGLTEEIKEVTKAWGVEITRVEIQEIKLAPNIVASIEKEKAAQIERNAAKLQAQGVADYMRQISDVLKDNPKGQEALKFFLAQKFVDANYKLGESPNSKIVFMNPKDMSEAVSELMVADEISDQIRDLGGEATKAS</sequence>
<feature type="domain" description="Band 7" evidence="2">
    <location>
        <begin position="18"/>
        <end position="176"/>
    </location>
</feature>
<reference evidence="3" key="1">
    <citation type="submission" date="2019-10" db="EMBL/GenBank/DDBJ databases">
        <title>Draft genome sequece of Microseira wollei NIES-4236.</title>
        <authorList>
            <person name="Yamaguchi H."/>
            <person name="Suzuki S."/>
            <person name="Kawachi M."/>
        </authorList>
    </citation>
    <scope>NUCLEOTIDE SEQUENCE</scope>
    <source>
        <strain evidence="3">NIES-4236</strain>
    </source>
</reference>
<dbReference type="EMBL" id="BLAY01000069">
    <property type="protein sequence ID" value="GET39606.1"/>
    <property type="molecule type" value="Genomic_DNA"/>
</dbReference>
<dbReference type="GO" id="GO:0098552">
    <property type="term" value="C:side of membrane"/>
    <property type="evidence" value="ECO:0007669"/>
    <property type="project" value="UniProtKB-ARBA"/>
</dbReference>
<dbReference type="PANTHER" id="PTHR43327:SF10">
    <property type="entry name" value="STOMATIN-LIKE PROTEIN 2, MITOCHONDRIAL"/>
    <property type="match status" value="1"/>
</dbReference>
<dbReference type="PRINTS" id="PR00721">
    <property type="entry name" value="STOMATIN"/>
</dbReference>
<comment type="caution">
    <text evidence="3">The sequence shown here is derived from an EMBL/GenBank/DDBJ whole genome shotgun (WGS) entry which is preliminary data.</text>
</comment>
<evidence type="ECO:0000256" key="1">
    <source>
        <dbReference type="ARBA" id="ARBA00008164"/>
    </source>
</evidence>
<accession>A0AAV3XDT0</accession>
<dbReference type="SUPFAM" id="SSF117892">
    <property type="entry name" value="Band 7/SPFH domain"/>
    <property type="match status" value="1"/>
</dbReference>
<dbReference type="RefSeq" id="WP_226585037.1">
    <property type="nucleotide sequence ID" value="NZ_BLAY01000069.1"/>
</dbReference>
<dbReference type="InterPro" id="IPR036013">
    <property type="entry name" value="Band_7/SPFH_dom_sf"/>
</dbReference>
<keyword evidence="4" id="KW-1185">Reference proteome</keyword>
<dbReference type="FunFam" id="3.30.479.30:FF:000004">
    <property type="entry name" value="Putative membrane protease family, stomatin"/>
    <property type="match status" value="1"/>
</dbReference>
<dbReference type="GO" id="GO:0005886">
    <property type="term" value="C:plasma membrane"/>
    <property type="evidence" value="ECO:0007669"/>
    <property type="project" value="UniProtKB-ARBA"/>
</dbReference>
<protein>
    <submittedName>
        <fullName evidence="3">HflC/HflK family protein</fullName>
    </submittedName>
</protein>
<gene>
    <name evidence="3" type="ORF">MiSe_43770</name>
</gene>
<dbReference type="Pfam" id="PF01145">
    <property type="entry name" value="Band_7"/>
    <property type="match status" value="1"/>
</dbReference>
<dbReference type="InterPro" id="IPR001107">
    <property type="entry name" value="Band_7"/>
</dbReference>
<organism evidence="3 4">
    <name type="scientific">Microseira wollei NIES-4236</name>
    <dbReference type="NCBI Taxonomy" id="2530354"/>
    <lineage>
        <taxon>Bacteria</taxon>
        <taxon>Bacillati</taxon>
        <taxon>Cyanobacteriota</taxon>
        <taxon>Cyanophyceae</taxon>
        <taxon>Oscillatoriophycideae</taxon>
        <taxon>Aerosakkonematales</taxon>
        <taxon>Aerosakkonemataceae</taxon>
        <taxon>Microseira</taxon>
    </lineage>
</organism>
<dbReference type="PANTHER" id="PTHR43327">
    <property type="entry name" value="STOMATIN-LIKE PROTEIN 2, MITOCHONDRIAL"/>
    <property type="match status" value="1"/>
</dbReference>